<evidence type="ECO:0000313" key="3">
    <source>
        <dbReference type="Proteomes" id="UP000541969"/>
    </source>
</evidence>
<organism evidence="2 3">
    <name type="scientific">Petropleomorpha daqingensis</name>
    <dbReference type="NCBI Taxonomy" id="2026353"/>
    <lineage>
        <taxon>Bacteria</taxon>
        <taxon>Bacillati</taxon>
        <taxon>Actinomycetota</taxon>
        <taxon>Actinomycetes</taxon>
        <taxon>Geodermatophilales</taxon>
        <taxon>Geodermatophilaceae</taxon>
        <taxon>Petropleomorpha</taxon>
    </lineage>
</organism>
<feature type="region of interest" description="Disordered" evidence="1">
    <location>
        <begin position="44"/>
        <end position="86"/>
    </location>
</feature>
<gene>
    <name evidence="2" type="ORF">GGQ55_002096</name>
</gene>
<dbReference type="RefSeq" id="WP_179716496.1">
    <property type="nucleotide sequence ID" value="NZ_JACBZT010000001.1"/>
</dbReference>
<protein>
    <submittedName>
        <fullName evidence="2">Uncharacterized protein</fullName>
    </submittedName>
</protein>
<dbReference type="EMBL" id="JACBZT010000001">
    <property type="protein sequence ID" value="NYJ05818.1"/>
    <property type="molecule type" value="Genomic_DNA"/>
</dbReference>
<reference evidence="2 3" key="1">
    <citation type="submission" date="2020-07" db="EMBL/GenBank/DDBJ databases">
        <title>Sequencing the genomes of 1000 actinobacteria strains.</title>
        <authorList>
            <person name="Klenk H.-P."/>
        </authorList>
    </citation>
    <scope>NUCLEOTIDE SEQUENCE [LARGE SCALE GENOMIC DNA]</scope>
    <source>
        <strain evidence="2 3">DSM 104001</strain>
    </source>
</reference>
<sequence>MILGDELRELPGPQHDGGPDTAADLRKMALHLETAAVLEMKARRTTDPAQVATLRRRAEQRRRQAARLRARLAASGAAVPGPVRSR</sequence>
<name>A0A853CHR5_9ACTN</name>
<proteinExistence type="predicted"/>
<evidence type="ECO:0000256" key="1">
    <source>
        <dbReference type="SAM" id="MobiDB-lite"/>
    </source>
</evidence>
<accession>A0A853CHR5</accession>
<feature type="region of interest" description="Disordered" evidence="1">
    <location>
        <begin position="1"/>
        <end position="22"/>
    </location>
</feature>
<evidence type="ECO:0000313" key="2">
    <source>
        <dbReference type="EMBL" id="NYJ05818.1"/>
    </source>
</evidence>
<comment type="caution">
    <text evidence="2">The sequence shown here is derived from an EMBL/GenBank/DDBJ whole genome shotgun (WGS) entry which is preliminary data.</text>
</comment>
<keyword evidence="3" id="KW-1185">Reference proteome</keyword>
<feature type="compositionally biased region" description="Basic residues" evidence="1">
    <location>
        <begin position="54"/>
        <end position="70"/>
    </location>
</feature>
<dbReference type="Proteomes" id="UP000541969">
    <property type="component" value="Unassembled WGS sequence"/>
</dbReference>
<dbReference type="AlphaFoldDB" id="A0A853CHR5"/>